<evidence type="ECO:0000256" key="1">
    <source>
        <dbReference type="SAM" id="MobiDB-lite"/>
    </source>
</evidence>
<dbReference type="Proteomes" id="UP001151760">
    <property type="component" value="Unassembled WGS sequence"/>
</dbReference>
<organism evidence="2 3">
    <name type="scientific">Tanacetum coccineum</name>
    <dbReference type="NCBI Taxonomy" id="301880"/>
    <lineage>
        <taxon>Eukaryota</taxon>
        <taxon>Viridiplantae</taxon>
        <taxon>Streptophyta</taxon>
        <taxon>Embryophyta</taxon>
        <taxon>Tracheophyta</taxon>
        <taxon>Spermatophyta</taxon>
        <taxon>Magnoliopsida</taxon>
        <taxon>eudicotyledons</taxon>
        <taxon>Gunneridae</taxon>
        <taxon>Pentapetalae</taxon>
        <taxon>asterids</taxon>
        <taxon>campanulids</taxon>
        <taxon>Asterales</taxon>
        <taxon>Asteraceae</taxon>
        <taxon>Asteroideae</taxon>
        <taxon>Anthemideae</taxon>
        <taxon>Anthemidinae</taxon>
        <taxon>Tanacetum</taxon>
    </lineage>
</organism>
<feature type="region of interest" description="Disordered" evidence="1">
    <location>
        <begin position="159"/>
        <end position="188"/>
    </location>
</feature>
<accession>A0ABQ5BDX0</accession>
<reference evidence="2" key="1">
    <citation type="journal article" date="2022" name="Int. J. Mol. Sci.">
        <title>Draft Genome of Tanacetum Coccineum: Genomic Comparison of Closely Related Tanacetum-Family Plants.</title>
        <authorList>
            <person name="Yamashiro T."/>
            <person name="Shiraishi A."/>
            <person name="Nakayama K."/>
            <person name="Satake H."/>
        </authorList>
    </citation>
    <scope>NUCLEOTIDE SEQUENCE</scope>
</reference>
<reference evidence="2" key="2">
    <citation type="submission" date="2022-01" db="EMBL/GenBank/DDBJ databases">
        <authorList>
            <person name="Yamashiro T."/>
            <person name="Shiraishi A."/>
            <person name="Satake H."/>
            <person name="Nakayama K."/>
        </authorList>
    </citation>
    <scope>NUCLEOTIDE SEQUENCE</scope>
</reference>
<name>A0ABQ5BDX0_9ASTR</name>
<evidence type="ECO:0000313" key="2">
    <source>
        <dbReference type="EMBL" id="GJT11079.1"/>
    </source>
</evidence>
<protein>
    <submittedName>
        <fullName evidence="2">Uncharacterized protein</fullName>
    </submittedName>
</protein>
<proteinExistence type="predicted"/>
<feature type="region of interest" description="Disordered" evidence="1">
    <location>
        <begin position="120"/>
        <end position="140"/>
    </location>
</feature>
<dbReference type="EMBL" id="BQNB010013039">
    <property type="protein sequence ID" value="GJT11079.1"/>
    <property type="molecule type" value="Genomic_DNA"/>
</dbReference>
<gene>
    <name evidence="2" type="ORF">Tco_0858121</name>
</gene>
<keyword evidence="3" id="KW-1185">Reference proteome</keyword>
<comment type="caution">
    <text evidence="2">The sequence shown here is derived from an EMBL/GenBank/DDBJ whole genome shotgun (WGS) entry which is preliminary data.</text>
</comment>
<sequence>MFDSFMTNIQNWKFEFIFVKETLIYNALPNLITNFCHGLGTFAFSYPTNPFDEALRAHLAHHPFEAQTFPEPILYLTSLASSWEYAPSAPSIFIDREGMVFEYVALNFIKRHADQPIDVGSPSVDHSEAVDDNDQGESSLFSKSRDVAGLELAVVGDSPSNQGAGVADGTIEANSVPPLPNSTSKGVGKHPRVLGLYLENSKASLDPLVPEAYYAHNVLFGLHCPSLKNRLDSLSLDDLANVYDVHALYLAIVRNMLTNESRVVSRDYSKLKDDFVSLRNVEGSQVFKDLRSENAQVSKEPLMLREVAASAEDSWKKLSEDLDRLHPSVEEVKRLGKRCQDLEAERGSLLSKKSCICEEVSVLSSKLKITDLERTELVRDFLLLDKWL</sequence>
<evidence type="ECO:0000313" key="3">
    <source>
        <dbReference type="Proteomes" id="UP001151760"/>
    </source>
</evidence>